<dbReference type="AlphaFoldDB" id="X6L7Q1"/>
<protein>
    <submittedName>
        <fullName evidence="1">Uncharacterized protein</fullName>
    </submittedName>
</protein>
<evidence type="ECO:0000313" key="1">
    <source>
        <dbReference type="EMBL" id="ETN97435.1"/>
    </source>
</evidence>
<organism evidence="1 2">
    <name type="scientific">Reticulomyxa filosa</name>
    <dbReference type="NCBI Taxonomy" id="46433"/>
    <lineage>
        <taxon>Eukaryota</taxon>
        <taxon>Sar</taxon>
        <taxon>Rhizaria</taxon>
        <taxon>Retaria</taxon>
        <taxon>Foraminifera</taxon>
        <taxon>Monothalamids</taxon>
        <taxon>Reticulomyxidae</taxon>
        <taxon>Reticulomyxa</taxon>
    </lineage>
</organism>
<name>X6L7Q1_RETFI</name>
<proteinExistence type="predicted"/>
<keyword evidence="2" id="KW-1185">Reference proteome</keyword>
<comment type="caution">
    <text evidence="1">The sequence shown here is derived from an EMBL/GenBank/DDBJ whole genome shotgun (WGS) entry which is preliminary data.</text>
</comment>
<evidence type="ECO:0000313" key="2">
    <source>
        <dbReference type="Proteomes" id="UP000023152"/>
    </source>
</evidence>
<gene>
    <name evidence="1" type="ORF">RFI_40094</name>
</gene>
<dbReference type="Proteomes" id="UP000023152">
    <property type="component" value="Unassembled WGS sequence"/>
</dbReference>
<reference evidence="1 2" key="1">
    <citation type="journal article" date="2013" name="Curr. Biol.">
        <title>The Genome of the Foraminiferan Reticulomyxa filosa.</title>
        <authorList>
            <person name="Glockner G."/>
            <person name="Hulsmann N."/>
            <person name="Schleicher M."/>
            <person name="Noegel A.A."/>
            <person name="Eichinger L."/>
            <person name="Gallinger C."/>
            <person name="Pawlowski J."/>
            <person name="Sierra R."/>
            <person name="Euteneuer U."/>
            <person name="Pillet L."/>
            <person name="Moustafa A."/>
            <person name="Platzer M."/>
            <person name="Groth M."/>
            <person name="Szafranski K."/>
            <person name="Schliwa M."/>
        </authorList>
    </citation>
    <scope>NUCLEOTIDE SEQUENCE [LARGE SCALE GENOMIC DNA]</scope>
</reference>
<dbReference type="EMBL" id="ASPP01049732">
    <property type="protein sequence ID" value="ETN97435.1"/>
    <property type="molecule type" value="Genomic_DNA"/>
</dbReference>
<accession>X6L7Q1</accession>
<dbReference type="OrthoDB" id="2377977at2759"/>
<sequence length="716" mass="84155">MDGCGAKLCIPSSSFSSKTPSKVGEESKSIWFVLERYYTSPKRTEPETVSPLTWLLLRLLYHLPLLLRDECIPQDSAKLLQLLKCKSVGDMLWWQVKTNWRQLEQLTGLNEELLEVALHFWMKDFSEKFAKWYPHGSSYKTLKDMYEFEEKLDCEYRTFFNDKDKFIKYRNAGEDAGKRQTSTAFGELMSEIEEKKELTDSYQISYAPQLFLAVQVLSWNDLSRAFSHDSELCAQYPLTSQLLACNEGAWAVQYLPSIAKLLKHVHDEYSQQLLPEQLYDVHIKDIVKQKRECYSWWSDLVMCWNHFASHYQQLQAEKMLIPIERVVVVNAKTARARFSIYKIIRLLQDEHNRFLHTLCRLKRLSVHEHKKDDDDNNKNDNDDDNKGEREIILHDNDQVIYKWLFDITSNDVLCFDKNKLNEIIRRHSAPVLEYGVINSESKYFDFASIENDIYHTFVHGRRPLALGVPLFQYRNDLDIHNSIATIETQHQDSQTAQIELLWEHTRLYTASSLQKQKGLEALNDIVVFLSNNPDQLRFDTPLINLLQHMHFEKKDWSLFDFQTHTKDTKNVLCIKHIAALWHFLNNLMRIERLDESSVTPFVLEIYRYPLSNELQQQIKAFVKKTPLTTMKDILRVWREIAYKLGQVQRNLPCAQENGKKKTNGPPLHGSGHSCQIFLLSEIEIVSVEMIAKVFFIFYFDRIKLIIRVSDDVNKDN</sequence>